<evidence type="ECO:0000313" key="2">
    <source>
        <dbReference type="Proteomes" id="UP000484076"/>
    </source>
</evidence>
<dbReference type="AlphaFoldDB" id="A0A8X8GW50"/>
<proteinExistence type="predicted"/>
<name>A0A8X8GW50_9RHOB</name>
<reference evidence="1" key="1">
    <citation type="submission" date="2020-05" db="EMBL/GenBank/DDBJ databases">
        <title>Fertoebacter nigrum gen. nov., sp. nov., a new member of the family Rhodobacteraceae.</title>
        <authorList>
            <person name="Szuroczki S."/>
            <person name="Abbaszade G."/>
            <person name="Buni D."/>
            <person name="Schumann P."/>
            <person name="Toth E."/>
        </authorList>
    </citation>
    <scope>NUCLEOTIDE SEQUENCE</scope>
    <source>
        <strain evidence="1">RG-N-1a</strain>
    </source>
</reference>
<organism evidence="1 2">
    <name type="scientific">Fertoeibacter niger</name>
    <dbReference type="NCBI Taxonomy" id="2656921"/>
    <lineage>
        <taxon>Bacteria</taxon>
        <taxon>Pseudomonadati</taxon>
        <taxon>Pseudomonadota</taxon>
        <taxon>Alphaproteobacteria</taxon>
        <taxon>Rhodobacterales</taxon>
        <taxon>Paracoccaceae</taxon>
        <taxon>Fertoeibacter</taxon>
    </lineage>
</organism>
<evidence type="ECO:0000313" key="1">
    <source>
        <dbReference type="EMBL" id="NUB42988.1"/>
    </source>
</evidence>
<comment type="caution">
    <text evidence="1">The sequence shown here is derived from an EMBL/GenBank/DDBJ whole genome shotgun (WGS) entry which is preliminary data.</text>
</comment>
<protein>
    <submittedName>
        <fullName evidence="1">Uncharacterized protein</fullName>
    </submittedName>
</protein>
<sequence length="219" mass="24230">MTDPIRQIIEAIPREFFRSLTENMDAAFVRADTMAKKSFSEPERVAMSGQLRHAFCEDAVRNAASAGGIHAVAGFTEPAGARFSFVSYRGINLIRSNIQSHCGTPRPSRFRRQFAAMNAWLRPVQTDLFKAVQPPPSDKLCGIIVATINRHGDQSLPAFVGLGVPFPDLSGWLAFEPIHQVMARYQGFDAEQDVGFGPVVTVADKAVPRLKRKNDKSER</sequence>
<keyword evidence="2" id="KW-1185">Reference proteome</keyword>
<dbReference type="Proteomes" id="UP000484076">
    <property type="component" value="Unassembled WGS sequence"/>
</dbReference>
<dbReference type="EMBL" id="WHUT02000001">
    <property type="protein sequence ID" value="NUB42988.1"/>
    <property type="molecule type" value="Genomic_DNA"/>
</dbReference>
<dbReference type="RefSeq" id="WP_152823680.1">
    <property type="nucleotide sequence ID" value="NZ_WHUT02000001.1"/>
</dbReference>
<gene>
    <name evidence="1" type="ORF">GEU84_001200</name>
</gene>
<accession>A0A8X8GW50</accession>